<feature type="region of interest" description="Disordered" evidence="1">
    <location>
        <begin position="151"/>
        <end position="171"/>
    </location>
</feature>
<protein>
    <recommendedName>
        <fullName evidence="5">Neocarzinostatin family protein</fullName>
    </recommendedName>
</protein>
<dbReference type="EMBL" id="SGXD01000004">
    <property type="protein sequence ID" value="RZS82856.1"/>
    <property type="molecule type" value="Genomic_DNA"/>
</dbReference>
<gene>
    <name evidence="3" type="ORF">EV189_3251</name>
</gene>
<evidence type="ECO:0000256" key="1">
    <source>
        <dbReference type="SAM" id="MobiDB-lite"/>
    </source>
</evidence>
<organism evidence="3 4">
    <name type="scientific">Motilibacter rhizosphaerae</name>
    <dbReference type="NCBI Taxonomy" id="598652"/>
    <lineage>
        <taxon>Bacteria</taxon>
        <taxon>Bacillati</taxon>
        <taxon>Actinomycetota</taxon>
        <taxon>Actinomycetes</taxon>
        <taxon>Motilibacterales</taxon>
        <taxon>Motilibacteraceae</taxon>
        <taxon>Motilibacter</taxon>
    </lineage>
</organism>
<feature type="signal peptide" evidence="2">
    <location>
        <begin position="1"/>
        <end position="23"/>
    </location>
</feature>
<evidence type="ECO:0000313" key="4">
    <source>
        <dbReference type="Proteomes" id="UP000293638"/>
    </source>
</evidence>
<dbReference type="RefSeq" id="WP_130493984.1">
    <property type="nucleotide sequence ID" value="NZ_SGXD01000004.1"/>
</dbReference>
<dbReference type="AlphaFoldDB" id="A0A4Q7NHD0"/>
<keyword evidence="4" id="KW-1185">Reference proteome</keyword>
<sequence>MRTSSRAGLALALPLALAGTAAAALPAAALVAGPGPATTVQGIGLSTTSVTLRGTQVRLVTVTVHLADPAGVRPREAAVGEERSATCPCARVEPLRRSLSLGSRTVVLRRSAGTPTDGTWSGTFPVSAQDTGAWTVTEVIGGTIDTRAQGFPSGTGWVSTHDVTTTPPPTLKVTGRTPLVLTARGRSPRKDTLQVTGTARVGGRPAAGLLLSVRALQCGDIEGPGGVLRRVRTDRAGTFSTVVSSPAFAVDLGVCVTYGPTGTSSSTAVSASAGA</sequence>
<keyword evidence="2" id="KW-0732">Signal</keyword>
<accession>A0A4Q7NHD0</accession>
<feature type="chain" id="PRO_5020322144" description="Neocarzinostatin family protein" evidence="2">
    <location>
        <begin position="24"/>
        <end position="275"/>
    </location>
</feature>
<reference evidence="3 4" key="1">
    <citation type="submission" date="2019-02" db="EMBL/GenBank/DDBJ databases">
        <title>Genomic Encyclopedia of Type Strains, Phase IV (KMG-IV): sequencing the most valuable type-strain genomes for metagenomic binning, comparative biology and taxonomic classification.</title>
        <authorList>
            <person name="Goeker M."/>
        </authorList>
    </citation>
    <scope>NUCLEOTIDE SEQUENCE [LARGE SCALE GENOMIC DNA]</scope>
    <source>
        <strain evidence="3 4">DSM 45622</strain>
    </source>
</reference>
<evidence type="ECO:0000256" key="2">
    <source>
        <dbReference type="SAM" id="SignalP"/>
    </source>
</evidence>
<dbReference type="OrthoDB" id="3806702at2"/>
<name>A0A4Q7NHD0_9ACTN</name>
<proteinExistence type="predicted"/>
<dbReference type="Proteomes" id="UP000293638">
    <property type="component" value="Unassembled WGS sequence"/>
</dbReference>
<evidence type="ECO:0000313" key="3">
    <source>
        <dbReference type="EMBL" id="RZS82856.1"/>
    </source>
</evidence>
<evidence type="ECO:0008006" key="5">
    <source>
        <dbReference type="Google" id="ProtNLM"/>
    </source>
</evidence>
<comment type="caution">
    <text evidence="3">The sequence shown here is derived from an EMBL/GenBank/DDBJ whole genome shotgun (WGS) entry which is preliminary data.</text>
</comment>